<evidence type="ECO:0000313" key="2">
    <source>
        <dbReference type="EMBL" id="CAD7201676.1"/>
    </source>
</evidence>
<evidence type="ECO:0000256" key="1">
    <source>
        <dbReference type="SAM" id="MobiDB-lite"/>
    </source>
</evidence>
<feature type="region of interest" description="Disordered" evidence="1">
    <location>
        <begin position="1"/>
        <end position="65"/>
    </location>
</feature>
<name>A0A7R8ZBK3_TIMDO</name>
<gene>
    <name evidence="2" type="ORF">TDIB3V08_LOCUS7871</name>
</gene>
<sequence>MRDPRWSKPIQPLAPLSPRQYPRSRSTPPRCPPGSSRPAISRQEWRNRGRMTHRRSTDGSVVSAHSNTTGHKVLVKLFNDINKRKSSVQHADLQNSLFEEIVSRRFLFVLLLELPSRPLVEIFQLLVILVVQEFRHVAQDRVDGLCLGEPLGALLHVLGGHPSLAQVDVPWDKHTPRLHQPS</sequence>
<dbReference type="EMBL" id="OA568582">
    <property type="protein sequence ID" value="CAD7201676.1"/>
    <property type="molecule type" value="Genomic_DNA"/>
</dbReference>
<reference evidence="2" key="1">
    <citation type="submission" date="2020-11" db="EMBL/GenBank/DDBJ databases">
        <authorList>
            <person name="Tran Van P."/>
        </authorList>
    </citation>
    <scope>NUCLEOTIDE SEQUENCE</scope>
</reference>
<accession>A0A7R8ZBK3</accession>
<dbReference type="AlphaFoldDB" id="A0A7R8ZBK3"/>
<organism evidence="2">
    <name type="scientific">Timema douglasi</name>
    <name type="common">Walking stick</name>
    <dbReference type="NCBI Taxonomy" id="61478"/>
    <lineage>
        <taxon>Eukaryota</taxon>
        <taxon>Metazoa</taxon>
        <taxon>Ecdysozoa</taxon>
        <taxon>Arthropoda</taxon>
        <taxon>Hexapoda</taxon>
        <taxon>Insecta</taxon>
        <taxon>Pterygota</taxon>
        <taxon>Neoptera</taxon>
        <taxon>Polyneoptera</taxon>
        <taxon>Phasmatodea</taxon>
        <taxon>Timematodea</taxon>
        <taxon>Timematoidea</taxon>
        <taxon>Timematidae</taxon>
        <taxon>Timema</taxon>
    </lineage>
</organism>
<protein>
    <submittedName>
        <fullName evidence="2">Uncharacterized protein</fullName>
    </submittedName>
</protein>
<feature type="compositionally biased region" description="Low complexity" evidence="1">
    <location>
        <begin position="23"/>
        <end position="38"/>
    </location>
</feature>
<proteinExistence type="predicted"/>